<keyword evidence="3" id="KW-1185">Reference proteome</keyword>
<dbReference type="RefSeq" id="WP_246512239.1">
    <property type="nucleotide sequence ID" value="NZ_AP024601.1"/>
</dbReference>
<dbReference type="PIRSF" id="PIRSF038973">
    <property type="entry name" value="SpoIIM"/>
    <property type="match status" value="1"/>
</dbReference>
<feature type="transmembrane region" description="Helical" evidence="1">
    <location>
        <begin position="142"/>
        <end position="162"/>
    </location>
</feature>
<evidence type="ECO:0000313" key="2">
    <source>
        <dbReference type="EMBL" id="BCU81671.1"/>
    </source>
</evidence>
<reference evidence="2" key="1">
    <citation type="journal article" date="2013" name="Int. J. Syst. Evol. Microbiol.">
        <title>Polycladomyces abyssicola gen. nov., sp. nov., a thermophilic filamentous bacterium isolated from hemipelagic sediment.</title>
        <authorList>
            <person name="Tsubouchi T."/>
            <person name="Shimane Y."/>
            <person name="Mori K."/>
            <person name="Usui K."/>
            <person name="Hiraki T."/>
            <person name="Tame A."/>
            <person name="Uematsu K."/>
            <person name="Maruyama T."/>
            <person name="Hatada Y."/>
        </authorList>
    </citation>
    <scope>NUCLEOTIDE SEQUENCE</scope>
    <source>
        <strain evidence="2">JIR-001</strain>
    </source>
</reference>
<dbReference type="AlphaFoldDB" id="A0A8D5UDZ6"/>
<feature type="transmembrane region" description="Helical" evidence="1">
    <location>
        <begin position="88"/>
        <end position="108"/>
    </location>
</feature>
<dbReference type="Proteomes" id="UP000677436">
    <property type="component" value="Chromosome"/>
</dbReference>
<dbReference type="Pfam" id="PF01944">
    <property type="entry name" value="SpoIIM"/>
    <property type="match status" value="1"/>
</dbReference>
<keyword evidence="1" id="KW-0812">Transmembrane</keyword>
<evidence type="ECO:0000256" key="1">
    <source>
        <dbReference type="SAM" id="Phobius"/>
    </source>
</evidence>
<dbReference type="KEGG" id="pabs:JIR001_14540"/>
<dbReference type="InterPro" id="IPR014196">
    <property type="entry name" value="SpoIIM"/>
</dbReference>
<sequence>MKRNRKRFGIWVQQHVQSLLSLYIFVTVLFVMGVVFGAIIVNTLSDSQKQDLLHYMGYFFQGLNKNSIAEPRIAFQHAMGDHLKTLGLMWILGLSIVGLPLILILVFLKGLGIGFTVGFLVNQLSWKGLWFAMLAVLPHNLLVVPVMIFVAVSGLQFSLLLVKNRLIQRRGTIYPQFLTYSVSVTAMAIVLVIASFFEAYVSPWLMRSAVPPLEHAQAWLGTFINL</sequence>
<gene>
    <name evidence="2" type="ORF">JIR001_14540</name>
</gene>
<dbReference type="NCBIfam" id="TIGR02831">
    <property type="entry name" value="spo_II_M"/>
    <property type="match status" value="1"/>
</dbReference>
<dbReference type="InterPro" id="IPR002798">
    <property type="entry name" value="SpoIIM-like"/>
</dbReference>
<feature type="transmembrane region" description="Helical" evidence="1">
    <location>
        <begin position="20"/>
        <end position="41"/>
    </location>
</feature>
<protein>
    <submittedName>
        <fullName evidence="2">Stage II sporulation protein M</fullName>
    </submittedName>
</protein>
<evidence type="ECO:0000313" key="3">
    <source>
        <dbReference type="Proteomes" id="UP000677436"/>
    </source>
</evidence>
<feature type="transmembrane region" description="Helical" evidence="1">
    <location>
        <begin position="115"/>
        <end position="136"/>
    </location>
</feature>
<reference evidence="2" key="2">
    <citation type="journal article" date="2021" name="Microbiol. Resour. Announc.">
        <title>Complete Genome Sequence of Polycladomyces abyssicola JIR-001T, Isolated from Hemipelagic Sediment in Deep Seawater.</title>
        <authorList>
            <person name="Tsubouchi T."/>
            <person name="Kaneko Y."/>
        </authorList>
    </citation>
    <scope>NUCLEOTIDE SEQUENCE</scope>
    <source>
        <strain evidence="2">JIR-001</strain>
    </source>
</reference>
<proteinExistence type="predicted"/>
<keyword evidence="1" id="KW-0472">Membrane</keyword>
<organism evidence="2 3">
    <name type="scientific">Polycladomyces abyssicola</name>
    <dbReference type="NCBI Taxonomy" id="1125966"/>
    <lineage>
        <taxon>Bacteria</taxon>
        <taxon>Bacillati</taxon>
        <taxon>Bacillota</taxon>
        <taxon>Bacilli</taxon>
        <taxon>Bacillales</taxon>
        <taxon>Thermoactinomycetaceae</taxon>
        <taxon>Polycladomyces</taxon>
    </lineage>
</organism>
<accession>A0A8D5UDZ6</accession>
<dbReference type="EMBL" id="AP024601">
    <property type="protein sequence ID" value="BCU81671.1"/>
    <property type="molecule type" value="Genomic_DNA"/>
</dbReference>
<name>A0A8D5UDZ6_9BACL</name>
<keyword evidence="1" id="KW-1133">Transmembrane helix</keyword>
<feature type="transmembrane region" description="Helical" evidence="1">
    <location>
        <begin position="174"/>
        <end position="197"/>
    </location>
</feature>